<dbReference type="AlphaFoldDB" id="A0A2P5AKC9"/>
<evidence type="ECO:0000313" key="1">
    <source>
        <dbReference type="EMBL" id="PON36921.1"/>
    </source>
</evidence>
<accession>A0A2P5AKC9</accession>
<dbReference type="OrthoDB" id="10318960at2759"/>
<name>A0A2P5AKC9_PARAD</name>
<comment type="caution">
    <text evidence="1">The sequence shown here is derived from an EMBL/GenBank/DDBJ whole genome shotgun (WGS) entry which is preliminary data.</text>
</comment>
<proteinExistence type="predicted"/>
<protein>
    <submittedName>
        <fullName evidence="1">Uncharacterized protein</fullName>
    </submittedName>
</protein>
<keyword evidence="2" id="KW-1185">Reference proteome</keyword>
<evidence type="ECO:0000313" key="2">
    <source>
        <dbReference type="Proteomes" id="UP000237105"/>
    </source>
</evidence>
<gene>
    <name evidence="1" type="ORF">PanWU01x14_324740</name>
</gene>
<sequence length="130" mass="14184">MTRVLILLQVLNPGVPYHKEHHKMLGIHRPGKEDNQTVRSDSASDLVPALEHLVSQSFVVGRGCEDRAYQSLGVGSLVGALIDYSVLDQKLDVAWAVSLALALIVPLSADDELCLLDRELVSLNQETSLT</sequence>
<organism evidence="1 2">
    <name type="scientific">Parasponia andersonii</name>
    <name type="common">Sponia andersonii</name>
    <dbReference type="NCBI Taxonomy" id="3476"/>
    <lineage>
        <taxon>Eukaryota</taxon>
        <taxon>Viridiplantae</taxon>
        <taxon>Streptophyta</taxon>
        <taxon>Embryophyta</taxon>
        <taxon>Tracheophyta</taxon>
        <taxon>Spermatophyta</taxon>
        <taxon>Magnoliopsida</taxon>
        <taxon>eudicotyledons</taxon>
        <taxon>Gunneridae</taxon>
        <taxon>Pentapetalae</taxon>
        <taxon>rosids</taxon>
        <taxon>fabids</taxon>
        <taxon>Rosales</taxon>
        <taxon>Cannabaceae</taxon>
        <taxon>Parasponia</taxon>
    </lineage>
</organism>
<dbReference type="EMBL" id="JXTB01000549">
    <property type="protein sequence ID" value="PON36921.1"/>
    <property type="molecule type" value="Genomic_DNA"/>
</dbReference>
<reference evidence="2" key="1">
    <citation type="submission" date="2016-06" db="EMBL/GenBank/DDBJ databases">
        <title>Parallel loss of symbiosis genes in relatives of nitrogen-fixing non-legume Parasponia.</title>
        <authorList>
            <person name="Van Velzen R."/>
            <person name="Holmer R."/>
            <person name="Bu F."/>
            <person name="Rutten L."/>
            <person name="Van Zeijl A."/>
            <person name="Liu W."/>
            <person name="Santuari L."/>
            <person name="Cao Q."/>
            <person name="Sharma T."/>
            <person name="Shen D."/>
            <person name="Roswanjaya Y."/>
            <person name="Wardhani T."/>
            <person name="Kalhor M.S."/>
            <person name="Jansen J."/>
            <person name="Van den Hoogen J."/>
            <person name="Gungor B."/>
            <person name="Hartog M."/>
            <person name="Hontelez J."/>
            <person name="Verver J."/>
            <person name="Yang W.-C."/>
            <person name="Schijlen E."/>
            <person name="Repin R."/>
            <person name="Schilthuizen M."/>
            <person name="Schranz E."/>
            <person name="Heidstra R."/>
            <person name="Miyata K."/>
            <person name="Fedorova E."/>
            <person name="Kohlen W."/>
            <person name="Bisseling T."/>
            <person name="Smit S."/>
            <person name="Geurts R."/>
        </authorList>
    </citation>
    <scope>NUCLEOTIDE SEQUENCE [LARGE SCALE GENOMIC DNA]</scope>
    <source>
        <strain evidence="2">cv. WU1-14</strain>
    </source>
</reference>
<dbReference type="Proteomes" id="UP000237105">
    <property type="component" value="Unassembled WGS sequence"/>
</dbReference>